<dbReference type="GO" id="GO:0005634">
    <property type="term" value="C:nucleus"/>
    <property type="evidence" value="ECO:0007669"/>
    <property type="project" value="UniProtKB-ARBA"/>
</dbReference>
<dbReference type="InterPro" id="IPR012337">
    <property type="entry name" value="RNaseH-like_sf"/>
</dbReference>
<evidence type="ECO:0000259" key="3">
    <source>
        <dbReference type="PROSITE" id="PS50994"/>
    </source>
</evidence>
<comment type="caution">
    <text evidence="4">The sequence shown here is derived from an EMBL/GenBank/DDBJ whole genome shotgun (WGS) entry which is preliminary data.</text>
</comment>
<sequence length="842" mass="93916">MEHESKHCNTCSQGKQTRARMGQSESERMEAPLELVHVDLMTDFKGHANYHYALVAVDDFSSLIYMEPLCTKSAALTVLRRWIARMEQATDRKLKTLRSDNGGEWCSIAAEDWQTQEGFKWQKSVPGISVQNGRAERAIRLVQEKMHSMLIGRACPRELWPYAITAAAHMMNLTLSATKTIPHEAFYGTTAHKLAQQLRVFGCLAWVHIQQKDQQGKYGARAKPAIMIGYDEEHKAWKFCNPDQPASIQWSNSATFHEDKGWSDRQQEAVRPVVTAEVEEEGVTPATVEEETKSEAAVEDLLPAVDSTVGAANTAILNLDPTLGEAMNGEDAQLWKEAIRKELEGLEAMGTWEVVHQPPGVPLVDSKVVLRLKLDTDGVPVKHKARLVARGFTQREGIDYQETFSPVAPLGVIRAILALAVQNNWEVHALDITMAYLNSTLKEAIYMKPPEGSGVAPGKVYKVVKGLYGLKQSGREWNQEFDRSLRCMGFFQVECAPCIYTKGQGEDMAIVVIYVDDTLVIAPQLEMVLKIKKQIGQRWKMEDSGYIDQVLAKHLDKRTKPTMVPMQSILEGTLVASAAQQREYPVIVGKLLWVANSTRPDLSLTMGVLARHMHEPSQEHYQAAQRVLRYLESTRQVGLVYRASESQEPLVAHSDANWASDATIQRRSTSGSVALVYGNPVAWKSATQKCVSLSAVEAEFIAAMEATCEVLFLKQLLRSIGIATDTPMVYSDNTGCIQVSKDPAQHWKLKHIDTKYHFVRNNVQEGRVQIKYVDTTRNLADVLTKPIGRQAMQQARSGLHLQIPAAVYETGSPSYATVLKNRGHTLKQQHNEQGTYAVEGGS</sequence>
<evidence type="ECO:0000313" key="4">
    <source>
        <dbReference type="EMBL" id="CCF49936.1"/>
    </source>
</evidence>
<feature type="region of interest" description="Disordered" evidence="2">
    <location>
        <begin position="1"/>
        <end position="24"/>
    </location>
</feature>
<dbReference type="PANTHER" id="PTHR11439">
    <property type="entry name" value="GAG-POL-RELATED RETROTRANSPOSON"/>
    <property type="match status" value="1"/>
</dbReference>
<dbReference type="InterPro" id="IPR013103">
    <property type="entry name" value="RVT_2"/>
</dbReference>
<accession>I2FSP3</accession>
<dbReference type="AlphaFoldDB" id="I2FSP3"/>
<dbReference type="Pfam" id="PF00665">
    <property type="entry name" value="rve"/>
    <property type="match status" value="1"/>
</dbReference>
<organism evidence="4 5">
    <name type="scientific">Ustilago hordei</name>
    <name type="common">Barley covered smut fungus</name>
    <dbReference type="NCBI Taxonomy" id="120017"/>
    <lineage>
        <taxon>Eukaryota</taxon>
        <taxon>Fungi</taxon>
        <taxon>Dikarya</taxon>
        <taxon>Basidiomycota</taxon>
        <taxon>Ustilaginomycotina</taxon>
        <taxon>Ustilaginomycetes</taxon>
        <taxon>Ustilaginales</taxon>
        <taxon>Ustilaginaceae</taxon>
        <taxon>Ustilago</taxon>
    </lineage>
</organism>
<dbReference type="eggNOG" id="KOG0017">
    <property type="taxonomic scope" value="Eukaryota"/>
</dbReference>
<dbReference type="OMA" id="QANITRR"/>
<reference evidence="4 5" key="1">
    <citation type="journal article" date="2012" name="Plant Cell">
        <title>Genome comparison of barley and maize smut fungi reveals targeted loss of RNA silencing components and species-specific presence of transposable elements.</title>
        <authorList>
            <person name="Laurie J.D."/>
            <person name="Ali S."/>
            <person name="Linning R."/>
            <person name="Mannhaupt G."/>
            <person name="Wong P."/>
            <person name="Gueldener U."/>
            <person name="Muensterkoetter M."/>
            <person name="Moore R."/>
            <person name="Kahmann R."/>
            <person name="Bakkeren G."/>
            <person name="Schirawski J."/>
        </authorList>
    </citation>
    <scope>NUCLEOTIDE SEQUENCE [LARGE SCALE GENOMIC DNA]</scope>
    <source>
        <strain evidence="5">Uh4875-4</strain>
    </source>
</reference>
<evidence type="ECO:0000313" key="5">
    <source>
        <dbReference type="Proteomes" id="UP000006174"/>
    </source>
</evidence>
<dbReference type="InterPro" id="IPR036397">
    <property type="entry name" value="RNaseH_sf"/>
</dbReference>
<dbReference type="GO" id="GO:0003723">
    <property type="term" value="F:RNA binding"/>
    <property type="evidence" value="ECO:0007669"/>
    <property type="project" value="UniProtKB-KW"/>
</dbReference>
<dbReference type="EMBL" id="CAGI01000150">
    <property type="protein sequence ID" value="CCF49936.1"/>
    <property type="molecule type" value="Genomic_DNA"/>
</dbReference>
<feature type="domain" description="Integrase catalytic" evidence="3">
    <location>
        <begin position="28"/>
        <end position="190"/>
    </location>
</feature>
<dbReference type="InterPro" id="IPR001584">
    <property type="entry name" value="Integrase_cat-core"/>
</dbReference>
<dbReference type="Pfam" id="PF07727">
    <property type="entry name" value="RVT_2"/>
    <property type="match status" value="1"/>
</dbReference>
<dbReference type="Proteomes" id="UP000006174">
    <property type="component" value="Unassembled WGS sequence"/>
</dbReference>
<proteinExistence type="predicted"/>
<dbReference type="STRING" id="1128400.I2FSP3"/>
<dbReference type="Gene3D" id="3.30.420.10">
    <property type="entry name" value="Ribonuclease H-like superfamily/Ribonuclease H"/>
    <property type="match status" value="1"/>
</dbReference>
<evidence type="ECO:0000256" key="2">
    <source>
        <dbReference type="SAM" id="MobiDB-lite"/>
    </source>
</evidence>
<dbReference type="SUPFAM" id="SSF56672">
    <property type="entry name" value="DNA/RNA polymerases"/>
    <property type="match status" value="1"/>
</dbReference>
<dbReference type="PROSITE" id="PS50994">
    <property type="entry name" value="INTEGRASE"/>
    <property type="match status" value="1"/>
</dbReference>
<dbReference type="CDD" id="cd09272">
    <property type="entry name" value="RNase_HI_RT_Ty1"/>
    <property type="match status" value="1"/>
</dbReference>
<name>I2FSP3_USTHO</name>
<dbReference type="InterPro" id="IPR043502">
    <property type="entry name" value="DNA/RNA_pol_sf"/>
</dbReference>
<dbReference type="GO" id="GO:0015074">
    <property type="term" value="P:DNA integration"/>
    <property type="evidence" value="ECO:0007669"/>
    <property type="project" value="InterPro"/>
</dbReference>
<dbReference type="InterPro" id="IPR057670">
    <property type="entry name" value="SH3_retrovirus"/>
</dbReference>
<dbReference type="HOGENOM" id="CLU_001650_5_0_1"/>
<dbReference type="PANTHER" id="PTHR11439:SF440">
    <property type="entry name" value="INTEGRASE CATALYTIC DOMAIN-CONTAINING PROTEIN"/>
    <property type="match status" value="1"/>
</dbReference>
<gene>
    <name evidence="4" type="ORF">UHOR_14014</name>
</gene>
<protein>
    <recommendedName>
        <fullName evidence="3">Integrase catalytic domain-containing protein</fullName>
    </recommendedName>
</protein>
<keyword evidence="1" id="KW-0694">RNA-binding</keyword>
<dbReference type="SUPFAM" id="SSF53098">
    <property type="entry name" value="Ribonuclease H-like"/>
    <property type="match status" value="1"/>
</dbReference>
<dbReference type="Pfam" id="PF25597">
    <property type="entry name" value="SH3_retrovirus"/>
    <property type="match status" value="1"/>
</dbReference>
<keyword evidence="5" id="KW-1185">Reference proteome</keyword>
<evidence type="ECO:0000256" key="1">
    <source>
        <dbReference type="ARBA" id="ARBA00022884"/>
    </source>
</evidence>